<keyword evidence="3" id="KW-1185">Reference proteome</keyword>
<gene>
    <name evidence="2" type="ORF">HH215_19695</name>
</gene>
<reference evidence="2 3" key="1">
    <citation type="submission" date="2020-04" db="EMBL/GenBank/DDBJ databases">
        <title>Genome sequencing of novel species.</title>
        <authorList>
            <person name="Heo J."/>
            <person name="Kim S.-J."/>
            <person name="Kim J.-S."/>
            <person name="Hong S.-B."/>
            <person name="Kwon S.-W."/>
        </authorList>
    </citation>
    <scope>NUCLEOTIDE SEQUENCE [LARGE SCALE GENOMIC DNA]</scope>
    <source>
        <strain evidence="2 3">MFER-1</strain>
    </source>
</reference>
<dbReference type="EMBL" id="CP051680">
    <property type="protein sequence ID" value="QJD85178.1"/>
    <property type="molecule type" value="Genomic_DNA"/>
</dbReference>
<feature type="domain" description="DUF4082" evidence="1">
    <location>
        <begin position="783"/>
        <end position="923"/>
    </location>
</feature>
<proteinExistence type="predicted"/>
<evidence type="ECO:0000259" key="1">
    <source>
        <dbReference type="Pfam" id="PF13313"/>
    </source>
</evidence>
<sequence length="1090" mass="118551">MFKQATGGQTLLGSMYGYHYVAAHYARPSNNGHYALGDLLDSPNVDFISAPVKYGDRAMGINAGPMGSFDSLALHGKMFILENDTRTHLVDDLPYPADILFTPRTYTPEETLEALRRETGNQIVTGGGQYLMDINSKGWFKEEGIWDEYQKLLSVQASRYLQSQDRQFRPDVAVILDEDSLPYHTLNVNQVTPTNNPYGPAGYLDYGFFHLFEQQQREMARSGVKFGYYVMSDLTSIPDSVKTFVFMNAYRATSAQRTEINGLKKDGNVLVFLRAPGYFDESGSDTANITDLIGMTVAKADYSSAATIVSNFSDPATEGSVATTVGGWVIGEDSGGVEAEYAHTPSFYVTDPTAVRLGYYDADPGKTSFARKNMGSWTSIFSGSGPLKAGLIRSIASNLGGAHVYSYDGKDNIRTDDKLLMLHSAAGNAGMKSIRLPNPSRVVDVLNQATVGKNVTSFRYDMEAESTSLFAIVPNDTANTEAESNEVVRTGTWSAEARASYVGGAALRSNAQGAKLSYSFQGPYLSLIASTGPDRGRIDVEIDGVAYPYVELYSPRTEYGKEFVLALDLPAGPHTVTLTVSGNKHRLSSGTVAIADAFVAASAPTTAIPAGDPVTGRESIFAGETPTAAGNDARYELGTRFKTTVDGTVTKVRLYAHENEGGQHSVSLWRVGDGVRVAGPFAWTFPAGSPGWKLFELPEPLSVQADTDYIVSVTNSATDKHYVYTPQGFVQPLNNRHLVTYAGSGVNSSQLGAMPTYSFNNTNYFRDIEFVPNNGRSLLSSQTPQRFDNDASYELGTRFTALTDGYATKARIYAHENEAGIHRVSLWKAGDGTLLAGPYDWNVNADSSGWKEFSLPTPARLKAGTEYIVSVTNSVYDKQYAVAEQGFSTPIANGRLISYAGGGVSTTAIGTMPTYSNNDTNYFRDVVFVPDHEQTVMDTSVPQSFSNDRRYELGTKFRPTADGRIVGVRFYAHPDEGGAHLVSLWRVSDGQRIAGPYTWNVSTRHPGWREFIVPEPISVTSGTDYIVSITNGPSDFYYAASPQGFANPISNGNLVTYSGSGVSTTAIGTMPTYTFNNTNYFRDVLFVPEE</sequence>
<dbReference type="AlphaFoldDB" id="A0A7Z2ZMK8"/>
<accession>A0A7Z2ZMK8</accession>
<dbReference type="InterPro" id="IPR025141">
    <property type="entry name" value="DUF4082"/>
</dbReference>
<evidence type="ECO:0000313" key="2">
    <source>
        <dbReference type="EMBL" id="QJD85178.1"/>
    </source>
</evidence>
<evidence type="ECO:0000313" key="3">
    <source>
        <dbReference type="Proteomes" id="UP000502248"/>
    </source>
</evidence>
<organism evidence="2 3">
    <name type="scientific">Cohnella herbarum</name>
    <dbReference type="NCBI Taxonomy" id="2728023"/>
    <lineage>
        <taxon>Bacteria</taxon>
        <taxon>Bacillati</taxon>
        <taxon>Bacillota</taxon>
        <taxon>Bacilli</taxon>
        <taxon>Bacillales</taxon>
        <taxon>Paenibacillaceae</taxon>
        <taxon>Cohnella</taxon>
    </lineage>
</organism>
<dbReference type="Proteomes" id="UP000502248">
    <property type="component" value="Chromosome"/>
</dbReference>
<dbReference type="KEGG" id="cheb:HH215_19695"/>
<dbReference type="RefSeq" id="WP_169281444.1">
    <property type="nucleotide sequence ID" value="NZ_CP051680.1"/>
</dbReference>
<dbReference type="Gene3D" id="2.60.120.260">
    <property type="entry name" value="Galactose-binding domain-like"/>
    <property type="match status" value="1"/>
</dbReference>
<name>A0A7Z2ZMK8_9BACL</name>
<feature type="domain" description="DUF4082" evidence="1">
    <location>
        <begin position="626"/>
        <end position="765"/>
    </location>
</feature>
<feature type="domain" description="DUF4082" evidence="1">
    <location>
        <begin position="941"/>
        <end position="1081"/>
    </location>
</feature>
<protein>
    <submittedName>
        <fullName evidence="2">DUF4082 domain-containing protein</fullName>
    </submittedName>
</protein>
<dbReference type="Pfam" id="PF13313">
    <property type="entry name" value="DUF4082"/>
    <property type="match status" value="3"/>
</dbReference>